<sequence length="72" mass="8089">MQVIRKGERFGEGIRCLGPWTWDPGRKPQEVRKTADLRLAGEGARTGPGTRRIPVPCLEWTLTVPSKSCAWK</sequence>
<evidence type="ECO:0000313" key="1">
    <source>
        <dbReference type="EMBL" id="KAF7464580.1"/>
    </source>
</evidence>
<comment type="caution">
    <text evidence="1">The sequence shown here is derived from an EMBL/GenBank/DDBJ whole genome shotgun (WGS) entry which is preliminary data.</text>
</comment>
<proteinExistence type="predicted"/>
<dbReference type="AlphaFoldDB" id="A0A834UNG0"/>
<dbReference type="EMBL" id="WJEC01008018">
    <property type="protein sequence ID" value="KAF7464580.1"/>
    <property type="molecule type" value="Genomic_DNA"/>
</dbReference>
<gene>
    <name evidence="1" type="ORF">GHT09_006423</name>
</gene>
<evidence type="ECO:0000313" key="2">
    <source>
        <dbReference type="Proteomes" id="UP000662637"/>
    </source>
</evidence>
<organism evidence="1 2">
    <name type="scientific">Marmota monax</name>
    <name type="common">Woodchuck</name>
    <dbReference type="NCBI Taxonomy" id="9995"/>
    <lineage>
        <taxon>Eukaryota</taxon>
        <taxon>Metazoa</taxon>
        <taxon>Chordata</taxon>
        <taxon>Craniata</taxon>
        <taxon>Vertebrata</taxon>
        <taxon>Euteleostomi</taxon>
        <taxon>Mammalia</taxon>
        <taxon>Eutheria</taxon>
        <taxon>Euarchontoglires</taxon>
        <taxon>Glires</taxon>
        <taxon>Rodentia</taxon>
        <taxon>Sciuromorpha</taxon>
        <taxon>Sciuridae</taxon>
        <taxon>Xerinae</taxon>
        <taxon>Marmotini</taxon>
        <taxon>Marmota</taxon>
    </lineage>
</organism>
<protein>
    <submittedName>
        <fullName evidence="1">Uncharacterized protein</fullName>
    </submittedName>
</protein>
<dbReference type="Proteomes" id="UP000662637">
    <property type="component" value="Unassembled WGS sequence"/>
</dbReference>
<name>A0A834UNG0_MARMO</name>
<accession>A0A834UNG0</accession>
<reference evidence="1" key="1">
    <citation type="submission" date="2020-08" db="EMBL/GenBank/DDBJ databases">
        <authorList>
            <person name="Shumante A."/>
            <person name="Zimin A.V."/>
            <person name="Puiu D."/>
            <person name="Salzberg S.L."/>
        </authorList>
    </citation>
    <scope>NUCLEOTIDE SEQUENCE</scope>
    <source>
        <strain evidence="1">WC2-LM</strain>
        <tissue evidence="1">Liver</tissue>
    </source>
</reference>